<organism evidence="1 2">
    <name type="scientific">Roseinatronobacter alkalisoli</name>
    <dbReference type="NCBI Taxonomy" id="3028235"/>
    <lineage>
        <taxon>Bacteria</taxon>
        <taxon>Pseudomonadati</taxon>
        <taxon>Pseudomonadota</taxon>
        <taxon>Alphaproteobacteria</taxon>
        <taxon>Rhodobacterales</taxon>
        <taxon>Paracoccaceae</taxon>
        <taxon>Roseinatronobacter</taxon>
    </lineage>
</organism>
<keyword evidence="2" id="KW-1185">Reference proteome</keyword>
<comment type="caution">
    <text evidence="1">The sequence shown here is derived from an EMBL/GenBank/DDBJ whole genome shotgun (WGS) entry which is preliminary data.</text>
</comment>
<name>A0ABT5TAP0_9RHOB</name>
<sequence length="104" mass="11896">MTDNPVDLDARRSPDAQIAVSFRRHDCGYCGPDRLARQPERDAAFHRQMLAGPADSWTDVSQKAIFLIERYASTPDAQDSQVQILIRRVLFDMARLNRCGEYKL</sequence>
<gene>
    <name evidence="1" type="ORF">PUT78_13890</name>
</gene>
<dbReference type="RefSeq" id="WP_274352870.1">
    <property type="nucleotide sequence ID" value="NZ_JAQZSM010000013.1"/>
</dbReference>
<evidence type="ECO:0000313" key="1">
    <source>
        <dbReference type="EMBL" id="MDD7972193.1"/>
    </source>
</evidence>
<proteinExistence type="predicted"/>
<dbReference type="EMBL" id="JAQZSM010000013">
    <property type="protein sequence ID" value="MDD7972193.1"/>
    <property type="molecule type" value="Genomic_DNA"/>
</dbReference>
<evidence type="ECO:0000313" key="2">
    <source>
        <dbReference type="Proteomes" id="UP001431784"/>
    </source>
</evidence>
<protein>
    <submittedName>
        <fullName evidence="1">Uncharacterized protein</fullName>
    </submittedName>
</protein>
<reference evidence="1" key="1">
    <citation type="submission" date="2023-02" db="EMBL/GenBank/DDBJ databases">
        <title>Description of Roseinatronobacter alkalisoli sp. nov., an alkaliphilic bacerium isolated from soda soil.</title>
        <authorList>
            <person name="Wei W."/>
        </authorList>
    </citation>
    <scope>NUCLEOTIDE SEQUENCE</scope>
    <source>
        <strain evidence="1">HJB301</strain>
    </source>
</reference>
<dbReference type="Proteomes" id="UP001431784">
    <property type="component" value="Unassembled WGS sequence"/>
</dbReference>
<accession>A0ABT5TAP0</accession>